<comment type="caution">
    <text evidence="1">The sequence shown here is derived from an EMBL/GenBank/DDBJ whole genome shotgun (WGS) entry which is preliminary data.</text>
</comment>
<dbReference type="EMBL" id="CALNXI010001332">
    <property type="protein sequence ID" value="CAH3165213.1"/>
    <property type="molecule type" value="Genomic_DNA"/>
</dbReference>
<dbReference type="SUPFAM" id="SSF56219">
    <property type="entry name" value="DNase I-like"/>
    <property type="match status" value="1"/>
</dbReference>
<dbReference type="Proteomes" id="UP001159427">
    <property type="component" value="Unassembled WGS sequence"/>
</dbReference>
<name>A0ABN8QJG8_9CNID</name>
<dbReference type="PANTHER" id="PTHR33776">
    <property type="entry name" value="ENDO/EXONUCLEASE/PHOSPHATASE DOMAIN-CONTAINING PROTEIN"/>
    <property type="match status" value="1"/>
</dbReference>
<protein>
    <recommendedName>
        <fullName evidence="3">Maturase K</fullName>
    </recommendedName>
</protein>
<accession>A0ABN8QJG8</accession>
<dbReference type="Gene3D" id="3.60.10.10">
    <property type="entry name" value="Endonuclease/exonuclease/phosphatase"/>
    <property type="match status" value="1"/>
</dbReference>
<evidence type="ECO:0000313" key="2">
    <source>
        <dbReference type="Proteomes" id="UP001159427"/>
    </source>
</evidence>
<reference evidence="1 2" key="1">
    <citation type="submission" date="2022-05" db="EMBL/GenBank/DDBJ databases">
        <authorList>
            <consortium name="Genoscope - CEA"/>
            <person name="William W."/>
        </authorList>
    </citation>
    <scope>NUCLEOTIDE SEQUENCE [LARGE SCALE GENOMIC DNA]</scope>
</reference>
<sequence length="346" mass="39808">DTFSSLHINIRSLPKHFDDLSEFLLTLNRSFSIIAVSETWLHRSNSDLFHLPGYHFISSHREHKAGGGVGIYIQSHLKFKLRTDLQSSDNALYESVLVEIIQPHRKNIINKLSYLMGDSTINILNSQSHQPSNEFINLMVSNSLYPLICKPTRLTSTIATLIDNISTNNLEHCMNSGIFYSDLSDHLPIFQVTHLKLDAETPCRKRLARLINPATIAAFRSKLETIDWSVIYNSDSTSDSYDTFSSLLISAYHKSFPLKPVYPESGRSSKPWFSKGLFVSCNRKNSLYKQFQTNPTESNKSRYNEYRNKYNFLIRVARKKYFHDKLVSVSSDLRKTWSVIKQIISK</sequence>
<proteinExistence type="predicted"/>
<feature type="non-terminal residue" evidence="1">
    <location>
        <position position="1"/>
    </location>
</feature>
<evidence type="ECO:0000313" key="1">
    <source>
        <dbReference type="EMBL" id="CAH3165213.1"/>
    </source>
</evidence>
<evidence type="ECO:0008006" key="3">
    <source>
        <dbReference type="Google" id="ProtNLM"/>
    </source>
</evidence>
<dbReference type="InterPro" id="IPR036691">
    <property type="entry name" value="Endo/exonu/phosph_ase_sf"/>
</dbReference>
<organism evidence="1 2">
    <name type="scientific">Porites evermanni</name>
    <dbReference type="NCBI Taxonomy" id="104178"/>
    <lineage>
        <taxon>Eukaryota</taxon>
        <taxon>Metazoa</taxon>
        <taxon>Cnidaria</taxon>
        <taxon>Anthozoa</taxon>
        <taxon>Hexacorallia</taxon>
        <taxon>Scleractinia</taxon>
        <taxon>Fungiina</taxon>
        <taxon>Poritidae</taxon>
        <taxon>Porites</taxon>
    </lineage>
</organism>
<dbReference type="PANTHER" id="PTHR33776:SF4">
    <property type="entry name" value="ENDONUCLEASE_EXONUCLEASE_PHOSPHATASE DOMAIN-CONTAINING PROTEIN"/>
    <property type="match status" value="1"/>
</dbReference>
<gene>
    <name evidence="1" type="ORF">PEVE_00005265</name>
</gene>
<keyword evidence="2" id="KW-1185">Reference proteome</keyword>